<keyword evidence="2 5" id="KW-0067">ATP-binding</keyword>
<evidence type="ECO:0000256" key="2">
    <source>
        <dbReference type="ARBA" id="ARBA00022840"/>
    </source>
</evidence>
<accession>A0AAN8WAY3</accession>
<comment type="caution">
    <text evidence="4">Lacks conserved residue(s) required for the propagation of feature annotation.</text>
</comment>
<evidence type="ECO:0000256" key="3">
    <source>
        <dbReference type="ARBA" id="ARBA00023175"/>
    </source>
</evidence>
<dbReference type="Proteomes" id="UP001370490">
    <property type="component" value="Unassembled WGS sequence"/>
</dbReference>
<evidence type="ECO:0000256" key="1">
    <source>
        <dbReference type="ARBA" id="ARBA00022741"/>
    </source>
</evidence>
<dbReference type="Pfam" id="PF00225">
    <property type="entry name" value="Kinesin"/>
    <property type="match status" value="1"/>
</dbReference>
<feature type="compositionally biased region" description="Polar residues" evidence="6">
    <location>
        <begin position="454"/>
        <end position="472"/>
    </location>
</feature>
<dbReference type="PROSITE" id="PS50067">
    <property type="entry name" value="KINESIN_MOTOR_2"/>
    <property type="match status" value="1"/>
</dbReference>
<reference evidence="8 9" key="1">
    <citation type="submission" date="2023-12" db="EMBL/GenBank/DDBJ databases">
        <title>A high-quality genome assembly for Dillenia turbinata (Dilleniales).</title>
        <authorList>
            <person name="Chanderbali A."/>
        </authorList>
    </citation>
    <scope>NUCLEOTIDE SEQUENCE [LARGE SCALE GENOMIC DNA]</scope>
    <source>
        <strain evidence="8">LSX21</strain>
        <tissue evidence="8">Leaf</tissue>
    </source>
</reference>
<dbReference type="PANTHER" id="PTHR47972:SF4">
    <property type="entry name" value="KINESIN-LIKE PROTEIN KIN-14L"/>
    <property type="match status" value="1"/>
</dbReference>
<feature type="compositionally biased region" description="Polar residues" evidence="6">
    <location>
        <begin position="387"/>
        <end position="398"/>
    </location>
</feature>
<evidence type="ECO:0000313" key="9">
    <source>
        <dbReference type="Proteomes" id="UP001370490"/>
    </source>
</evidence>
<dbReference type="InterPro" id="IPR036961">
    <property type="entry name" value="Kinesin_motor_dom_sf"/>
</dbReference>
<dbReference type="GO" id="GO:0005874">
    <property type="term" value="C:microtubule"/>
    <property type="evidence" value="ECO:0007669"/>
    <property type="project" value="UniProtKB-KW"/>
</dbReference>
<feature type="compositionally biased region" description="Basic and acidic residues" evidence="6">
    <location>
        <begin position="205"/>
        <end position="220"/>
    </location>
</feature>
<feature type="domain" description="Kinesin motor" evidence="7">
    <location>
        <begin position="1"/>
        <end position="124"/>
    </location>
</feature>
<dbReference type="SUPFAM" id="SSF52540">
    <property type="entry name" value="P-loop containing nucleoside triphosphate hydrolases"/>
    <property type="match status" value="1"/>
</dbReference>
<name>A0AAN8WAY3_9MAGN</name>
<feature type="compositionally biased region" description="Basic and acidic residues" evidence="6">
    <location>
        <begin position="183"/>
        <end position="193"/>
    </location>
</feature>
<feature type="compositionally biased region" description="Polar residues" evidence="6">
    <location>
        <begin position="235"/>
        <end position="245"/>
    </location>
</feature>
<dbReference type="AlphaFoldDB" id="A0AAN8WAY3"/>
<dbReference type="PROSITE" id="PS00411">
    <property type="entry name" value="KINESIN_MOTOR_1"/>
    <property type="match status" value="1"/>
</dbReference>
<organism evidence="8 9">
    <name type="scientific">Dillenia turbinata</name>
    <dbReference type="NCBI Taxonomy" id="194707"/>
    <lineage>
        <taxon>Eukaryota</taxon>
        <taxon>Viridiplantae</taxon>
        <taxon>Streptophyta</taxon>
        <taxon>Embryophyta</taxon>
        <taxon>Tracheophyta</taxon>
        <taxon>Spermatophyta</taxon>
        <taxon>Magnoliopsida</taxon>
        <taxon>eudicotyledons</taxon>
        <taxon>Gunneridae</taxon>
        <taxon>Pentapetalae</taxon>
        <taxon>Dilleniales</taxon>
        <taxon>Dilleniaceae</taxon>
        <taxon>Dillenia</taxon>
    </lineage>
</organism>
<proteinExistence type="inferred from homology"/>
<evidence type="ECO:0000313" key="8">
    <source>
        <dbReference type="EMBL" id="KAK6945276.1"/>
    </source>
</evidence>
<dbReference type="SMART" id="SM00129">
    <property type="entry name" value="KISc"/>
    <property type="match status" value="1"/>
</dbReference>
<dbReference type="PANTHER" id="PTHR47972">
    <property type="entry name" value="KINESIN-LIKE PROTEIN KLP-3"/>
    <property type="match status" value="1"/>
</dbReference>
<comment type="caution">
    <text evidence="8">The sequence shown here is derived from an EMBL/GenBank/DDBJ whole genome shotgun (WGS) entry which is preliminary data.</text>
</comment>
<feature type="compositionally biased region" description="Polar residues" evidence="6">
    <location>
        <begin position="430"/>
        <end position="439"/>
    </location>
</feature>
<keyword evidence="5" id="KW-0493">Microtubule</keyword>
<feature type="region of interest" description="Disordered" evidence="6">
    <location>
        <begin position="428"/>
        <end position="472"/>
    </location>
</feature>
<gene>
    <name evidence="8" type="ORF">RJ641_026378</name>
</gene>
<dbReference type="GO" id="GO:0003777">
    <property type="term" value="F:microtubule motor activity"/>
    <property type="evidence" value="ECO:0007669"/>
    <property type="project" value="InterPro"/>
</dbReference>
<evidence type="ECO:0000256" key="4">
    <source>
        <dbReference type="PROSITE-ProRule" id="PRU00283"/>
    </source>
</evidence>
<protein>
    <recommendedName>
        <fullName evidence="5">Kinesin-like protein</fullName>
    </recommendedName>
</protein>
<feature type="region of interest" description="Disordered" evidence="6">
    <location>
        <begin position="387"/>
        <end position="414"/>
    </location>
</feature>
<dbReference type="GO" id="GO:0008017">
    <property type="term" value="F:microtubule binding"/>
    <property type="evidence" value="ECO:0007669"/>
    <property type="project" value="InterPro"/>
</dbReference>
<dbReference type="InterPro" id="IPR027417">
    <property type="entry name" value="P-loop_NTPase"/>
</dbReference>
<dbReference type="EMBL" id="JBAMMX010000003">
    <property type="protein sequence ID" value="KAK6945276.1"/>
    <property type="molecule type" value="Genomic_DNA"/>
</dbReference>
<dbReference type="Gene3D" id="3.40.850.10">
    <property type="entry name" value="Kinesin motor domain"/>
    <property type="match status" value="1"/>
</dbReference>
<evidence type="ECO:0000256" key="6">
    <source>
        <dbReference type="SAM" id="MobiDB-lite"/>
    </source>
</evidence>
<dbReference type="GO" id="GO:0005524">
    <property type="term" value="F:ATP binding"/>
    <property type="evidence" value="ECO:0007669"/>
    <property type="project" value="UniProtKB-KW"/>
</dbReference>
<keyword evidence="1 5" id="KW-0547">Nucleotide-binding</keyword>
<dbReference type="InterPro" id="IPR019821">
    <property type="entry name" value="Kinesin_motor_CS"/>
</dbReference>
<sequence length="490" mass="54004">MQKCTLVLTVLVCGKDTTGNITRSSLHLVDLAGSERVDKSEVACERLKEAQHINKSLSCLEDVITALAQKNSHIPYRNSKLTQLLQDSLGGHAKTLMIAHVSPEGESFGETVSTLKFAQRVSTVELGTAHKNKESHEVMELKEEILSSLLDLKQCELFQIENLKKALANKEAWNTLPKERGPLFERPLNERTPTRPRRMSIENSHTMKVEASRNLDEGKGYKTPSSKAKPRTERTPTSLRRSSLEGQKCVMKDNLQLSMMSRAFSKPLEFESTTKQKYSQLQDVDTTAKQKENPSNSTSMMNAYCDGAPCSPISSAGHSRAMALESRTKIPSLQLPRTPKQPILARNEVQIIMQSELTFSTDVKKANLTGSASGKGSQIRSSLQTIGKQINGSEQRSLLNPREARSPMRVTSNVKDTLSSAAANARTLRRQSLTGVQTPGSDRSRRSSLGGKSTDSYTNANRNAKTPPSCPSFNKCNGKVDVDYKVLISP</sequence>
<dbReference type="GO" id="GO:0007018">
    <property type="term" value="P:microtubule-based movement"/>
    <property type="evidence" value="ECO:0007669"/>
    <property type="project" value="InterPro"/>
</dbReference>
<evidence type="ECO:0000259" key="7">
    <source>
        <dbReference type="PROSITE" id="PS50067"/>
    </source>
</evidence>
<keyword evidence="3 5" id="KW-0505">Motor protein</keyword>
<dbReference type="PRINTS" id="PR00380">
    <property type="entry name" value="KINESINHEAVY"/>
</dbReference>
<feature type="region of interest" description="Disordered" evidence="6">
    <location>
        <begin position="183"/>
        <end position="245"/>
    </location>
</feature>
<keyword evidence="9" id="KW-1185">Reference proteome</keyword>
<comment type="similarity">
    <text evidence="4 5">Belongs to the TRAFAC class myosin-kinesin ATPase superfamily. Kinesin family.</text>
</comment>
<dbReference type="InterPro" id="IPR001752">
    <property type="entry name" value="Kinesin_motor_dom"/>
</dbReference>
<dbReference type="InterPro" id="IPR027640">
    <property type="entry name" value="Kinesin-like_fam"/>
</dbReference>
<evidence type="ECO:0000256" key="5">
    <source>
        <dbReference type="RuleBase" id="RU000394"/>
    </source>
</evidence>